<evidence type="ECO:0000313" key="8">
    <source>
        <dbReference type="EMBL" id="KAK6122846.1"/>
    </source>
</evidence>
<dbReference type="CDD" id="cd00684">
    <property type="entry name" value="Terpene_cyclase_plant_C1"/>
    <property type="match status" value="1"/>
</dbReference>
<keyword evidence="3" id="KW-0479">Metal-binding</keyword>
<keyword evidence="4" id="KW-0460">Magnesium</keyword>
<evidence type="ECO:0000313" key="9">
    <source>
        <dbReference type="Proteomes" id="UP001318860"/>
    </source>
</evidence>
<evidence type="ECO:0000256" key="4">
    <source>
        <dbReference type="ARBA" id="ARBA00022842"/>
    </source>
</evidence>
<name>A0ABR0ULF3_REHGL</name>
<comment type="pathway">
    <text evidence="2">Secondary metabolite biosynthesis; terpenoid biosynthesis.</text>
</comment>
<dbReference type="InterPro" id="IPR001906">
    <property type="entry name" value="Terpene_synth_N"/>
</dbReference>
<keyword evidence="9" id="KW-1185">Reference proteome</keyword>
<dbReference type="InterPro" id="IPR036965">
    <property type="entry name" value="Terpene_synth_N_sf"/>
</dbReference>
<proteinExistence type="predicted"/>
<dbReference type="EMBL" id="JABTTQ020002629">
    <property type="protein sequence ID" value="KAK6122846.1"/>
    <property type="molecule type" value="Genomic_DNA"/>
</dbReference>
<feature type="domain" description="Terpene synthase metal-binding" evidence="7">
    <location>
        <begin position="259"/>
        <end position="496"/>
    </location>
</feature>
<dbReference type="SFLD" id="SFLDG01019">
    <property type="entry name" value="Terpene_Cyclase_Like_1_C_Termi"/>
    <property type="match status" value="1"/>
</dbReference>
<reference evidence="8 9" key="1">
    <citation type="journal article" date="2021" name="Comput. Struct. Biotechnol. J.">
        <title>De novo genome assembly of the potent medicinal plant Rehmannia glutinosa using nanopore technology.</title>
        <authorList>
            <person name="Ma L."/>
            <person name="Dong C."/>
            <person name="Song C."/>
            <person name="Wang X."/>
            <person name="Zheng X."/>
            <person name="Niu Y."/>
            <person name="Chen S."/>
            <person name="Feng W."/>
        </authorList>
    </citation>
    <scope>NUCLEOTIDE SEQUENCE [LARGE SCALE GENOMIC DNA]</scope>
    <source>
        <strain evidence="8">DH-2019</strain>
    </source>
</reference>
<dbReference type="Pfam" id="PF03936">
    <property type="entry name" value="Terpene_synth_C"/>
    <property type="match status" value="1"/>
</dbReference>
<dbReference type="SUPFAM" id="SSF48239">
    <property type="entry name" value="Terpenoid cyclases/Protein prenyltransferases"/>
    <property type="match status" value="1"/>
</dbReference>
<comment type="cofactor">
    <cofactor evidence="1">
        <name>Mg(2+)</name>
        <dbReference type="ChEBI" id="CHEBI:18420"/>
    </cofactor>
</comment>
<dbReference type="InterPro" id="IPR044814">
    <property type="entry name" value="Terpene_cyclase_plant_C1"/>
</dbReference>
<dbReference type="SFLD" id="SFLDS00005">
    <property type="entry name" value="Isoprenoid_Synthase_Type_I"/>
    <property type="match status" value="1"/>
</dbReference>
<evidence type="ECO:0000259" key="7">
    <source>
        <dbReference type="Pfam" id="PF03936"/>
    </source>
</evidence>
<gene>
    <name evidence="8" type="ORF">DH2020_043427</name>
</gene>
<dbReference type="InterPro" id="IPR034741">
    <property type="entry name" value="Terpene_cyclase-like_1_C"/>
</dbReference>
<dbReference type="InterPro" id="IPR050148">
    <property type="entry name" value="Terpene_synthase-like"/>
</dbReference>
<evidence type="ECO:0000256" key="3">
    <source>
        <dbReference type="ARBA" id="ARBA00022723"/>
    </source>
</evidence>
<dbReference type="PANTHER" id="PTHR31225:SF93">
    <property type="entry name" value="ALPHA-HUMULENE_(-)-(E)-BETA-CARYOPHYLLENE SYNTHASE"/>
    <property type="match status" value="1"/>
</dbReference>
<dbReference type="Gene3D" id="1.10.600.10">
    <property type="entry name" value="Farnesyl Diphosphate Synthase"/>
    <property type="match status" value="1"/>
</dbReference>
<keyword evidence="5" id="KW-0456">Lyase</keyword>
<dbReference type="InterPro" id="IPR008930">
    <property type="entry name" value="Terpenoid_cyclase/PrenylTrfase"/>
</dbReference>
<comment type="caution">
    <text evidence="8">The sequence shown here is derived from an EMBL/GenBank/DDBJ whole genome shotgun (WGS) entry which is preliminary data.</text>
</comment>
<feature type="domain" description="Terpene synthase N-terminal" evidence="6">
    <location>
        <begin position="27"/>
        <end position="201"/>
    </location>
</feature>
<evidence type="ECO:0000256" key="2">
    <source>
        <dbReference type="ARBA" id="ARBA00004721"/>
    </source>
</evidence>
<dbReference type="InterPro" id="IPR005630">
    <property type="entry name" value="Terpene_synthase_metal-bd"/>
</dbReference>
<evidence type="ECO:0000256" key="5">
    <source>
        <dbReference type="ARBA" id="ARBA00023239"/>
    </source>
</evidence>
<evidence type="ECO:0000259" key="6">
    <source>
        <dbReference type="Pfam" id="PF01397"/>
    </source>
</evidence>
<evidence type="ECO:0000256" key="1">
    <source>
        <dbReference type="ARBA" id="ARBA00001946"/>
    </source>
</evidence>
<dbReference type="Gene3D" id="1.50.10.130">
    <property type="entry name" value="Terpene synthase, N-terminal domain"/>
    <property type="match status" value="1"/>
</dbReference>
<accession>A0ABR0ULF3</accession>
<dbReference type="InterPro" id="IPR008949">
    <property type="entry name" value="Isoprenoid_synthase_dom_sf"/>
</dbReference>
<dbReference type="Proteomes" id="UP001318860">
    <property type="component" value="Unassembled WGS sequence"/>
</dbReference>
<protein>
    <submittedName>
        <fullName evidence="8">Uncharacterized protein</fullName>
    </submittedName>
</protein>
<dbReference type="PANTHER" id="PTHR31225">
    <property type="entry name" value="OS04G0344100 PROTEIN-RELATED"/>
    <property type="match status" value="1"/>
</dbReference>
<dbReference type="SUPFAM" id="SSF48576">
    <property type="entry name" value="Terpenoid synthases"/>
    <property type="match status" value="1"/>
</dbReference>
<dbReference type="Pfam" id="PF01397">
    <property type="entry name" value="Terpene_synth"/>
    <property type="match status" value="1"/>
</dbReference>
<sequence length="558" mass="65097">MAPALVENAVNCNKEIVRLLANFSPSLWGDHFMKYASDTQLKQEYSKDIEVLKNEVGSMLKPSGSNIVDALNLIDILERLGVSYHLENEIEKKLEQLFNLNTNYEDETYDLYTVALHFRVFRQHGYRISSDIFSKFRDGDGKFQEGLKSDPRGWLSLYEAAHLRIHGEEILEDALTFATSNLKSMAQNLSSPLRKQVEHALVQPLHFNIPRLEARNFISIYEEFESKNETLLRFAKLDFNLLQILHKEELLEVSRWYTELDCANKFPYARDRLVECYFWAMGLYHEPQYSRARIILTKTFVFVSITDDTYDSYGTIEELDVLTEAIDRWDISQIDKLPDYAKLFYKDLLELYAQFEQELAKEGRSYAVYYAIEALKELAKGYNVEAKWFKEGYLPPFDEYLKNGLITSTFYYDTMTSLLGIESVTEEEFKLLSQKPKIVVANLKNCRLIDDIATYEIEKERGQIATGIECYMKDNGVTKEEAMNKFDEMVTNTWKDMNEECLMPFSNSREVLMRIIGLSRTTNVTYKNYEDGYTMPEKVLEPHIIALYMDSIKIPQML</sequence>
<organism evidence="8 9">
    <name type="scientific">Rehmannia glutinosa</name>
    <name type="common">Chinese foxglove</name>
    <dbReference type="NCBI Taxonomy" id="99300"/>
    <lineage>
        <taxon>Eukaryota</taxon>
        <taxon>Viridiplantae</taxon>
        <taxon>Streptophyta</taxon>
        <taxon>Embryophyta</taxon>
        <taxon>Tracheophyta</taxon>
        <taxon>Spermatophyta</taxon>
        <taxon>Magnoliopsida</taxon>
        <taxon>eudicotyledons</taxon>
        <taxon>Gunneridae</taxon>
        <taxon>Pentapetalae</taxon>
        <taxon>asterids</taxon>
        <taxon>lamiids</taxon>
        <taxon>Lamiales</taxon>
        <taxon>Orobanchaceae</taxon>
        <taxon>Rehmannieae</taxon>
        <taxon>Rehmannia</taxon>
    </lineage>
</organism>